<evidence type="ECO:0000259" key="8">
    <source>
        <dbReference type="PROSITE" id="PS50850"/>
    </source>
</evidence>
<evidence type="ECO:0000256" key="7">
    <source>
        <dbReference type="SAM" id="Phobius"/>
    </source>
</evidence>
<feature type="transmembrane region" description="Helical" evidence="7">
    <location>
        <begin position="399"/>
        <end position="417"/>
    </location>
</feature>
<dbReference type="EMBL" id="MDER01000086">
    <property type="protein sequence ID" value="ODP26448.1"/>
    <property type="molecule type" value="Genomic_DNA"/>
</dbReference>
<name>A0A1E3KY31_9BACL</name>
<evidence type="ECO:0000313" key="10">
    <source>
        <dbReference type="Proteomes" id="UP000094578"/>
    </source>
</evidence>
<keyword evidence="10" id="KW-1185">Reference proteome</keyword>
<keyword evidence="2" id="KW-0813">Transport</keyword>
<evidence type="ECO:0000256" key="2">
    <source>
        <dbReference type="ARBA" id="ARBA00022448"/>
    </source>
</evidence>
<dbReference type="AlphaFoldDB" id="A0A1E3KY31"/>
<dbReference type="NCBIfam" id="TIGR00711">
    <property type="entry name" value="efflux_EmrB"/>
    <property type="match status" value="1"/>
</dbReference>
<dbReference type="Gene3D" id="1.20.1250.20">
    <property type="entry name" value="MFS general substrate transporter like domains"/>
    <property type="match status" value="1"/>
</dbReference>
<evidence type="ECO:0000313" key="9">
    <source>
        <dbReference type="EMBL" id="ODP26448.1"/>
    </source>
</evidence>
<protein>
    <submittedName>
        <fullName evidence="9">Putative HC-toxin efflux carrier TOXA</fullName>
    </submittedName>
</protein>
<evidence type="ECO:0000256" key="6">
    <source>
        <dbReference type="ARBA" id="ARBA00023136"/>
    </source>
</evidence>
<dbReference type="PANTHER" id="PTHR23501">
    <property type="entry name" value="MAJOR FACILITATOR SUPERFAMILY"/>
    <property type="match status" value="1"/>
</dbReference>
<reference evidence="9 10" key="1">
    <citation type="submission" date="2016-08" db="EMBL/GenBank/DDBJ databases">
        <title>Genome sequencing of Paenibacillus sp. TI45-13ar, isolated from Korean traditional nuruk.</title>
        <authorList>
            <person name="Kim S.-J."/>
        </authorList>
    </citation>
    <scope>NUCLEOTIDE SEQUENCE [LARGE SCALE GENOMIC DNA]</scope>
    <source>
        <strain evidence="9 10">TI45-13ar</strain>
    </source>
</reference>
<dbReference type="Proteomes" id="UP000094578">
    <property type="component" value="Unassembled WGS sequence"/>
</dbReference>
<feature type="transmembrane region" description="Helical" evidence="7">
    <location>
        <begin position="294"/>
        <end position="316"/>
    </location>
</feature>
<dbReference type="FunFam" id="1.20.1720.10:FF:000004">
    <property type="entry name" value="EmrB/QacA family drug resistance transporter"/>
    <property type="match status" value="1"/>
</dbReference>
<gene>
    <name evidence="9" type="ORF">PTI45_04288</name>
</gene>
<dbReference type="GO" id="GO:0005886">
    <property type="term" value="C:plasma membrane"/>
    <property type="evidence" value="ECO:0007669"/>
    <property type="project" value="UniProtKB-SubCell"/>
</dbReference>
<evidence type="ECO:0000256" key="1">
    <source>
        <dbReference type="ARBA" id="ARBA00004651"/>
    </source>
</evidence>
<dbReference type="GO" id="GO:0022857">
    <property type="term" value="F:transmembrane transporter activity"/>
    <property type="evidence" value="ECO:0007669"/>
    <property type="project" value="InterPro"/>
</dbReference>
<sequence>MSKATNRSMVTIGLLAALFIGALDSTVVSTASPRIISSLGGLNLISWIFSIYTLTTCIATPIFGKLGDLFGRKSIFAIGLGVFVLGSIMCGFANSMTELIWYRAIQGIGAGALTPVTFTIVGDLYPGKERAKVQGLFSSVWSVAGLFGPLVGGYFVDYISWRWIFFINLPVGIIAILFIFIYFHESFEKKQKSIDYAGAITFTIGMTALLLALLTGGEEYAWSSPMIIGLFAVTVIFMALFLRIEQRAAEPMLPLSLFHSRILSIPYVLGFSTRWMVMGVTVYCALWIQDVFGYSATSAGLALMPMSIAWPVASTLAGRWMYKVGAKLLIVLGSALVVGGSLWLAVMHAQSSYGVIVGSLILIGLGMGFIVTPSLVIIQGAVGFQMRSVATSTNTLMNSLGQTISVAVFGMVFNAIVTTGTPSQLASGIHYVFILMFAVSILNLIVALFLPSSKQLFQAIREHEAPTVHPTPNQSNAKPALERS</sequence>
<dbReference type="InterPro" id="IPR004638">
    <property type="entry name" value="EmrB-like"/>
</dbReference>
<accession>A0A1E3KY31</accession>
<evidence type="ECO:0000256" key="5">
    <source>
        <dbReference type="ARBA" id="ARBA00022989"/>
    </source>
</evidence>
<comment type="subcellular location">
    <subcellularLocation>
        <location evidence="1">Cell membrane</location>
        <topology evidence="1">Multi-pass membrane protein</topology>
    </subcellularLocation>
</comment>
<feature type="transmembrane region" description="Helical" evidence="7">
    <location>
        <begin position="100"/>
        <end position="121"/>
    </location>
</feature>
<dbReference type="STRING" id="1886670.PTI45_04288"/>
<dbReference type="PRINTS" id="PR01036">
    <property type="entry name" value="TCRTETB"/>
</dbReference>
<dbReference type="SUPFAM" id="SSF103473">
    <property type="entry name" value="MFS general substrate transporter"/>
    <property type="match status" value="1"/>
</dbReference>
<dbReference type="InterPro" id="IPR036259">
    <property type="entry name" value="MFS_trans_sf"/>
</dbReference>
<feature type="domain" description="Major facilitator superfamily (MFS) profile" evidence="8">
    <location>
        <begin position="10"/>
        <end position="455"/>
    </location>
</feature>
<keyword evidence="5 7" id="KW-1133">Transmembrane helix</keyword>
<dbReference type="PATRIC" id="fig|1886670.3.peg.4319"/>
<keyword evidence="4 7" id="KW-0812">Transmembrane</keyword>
<keyword evidence="6 7" id="KW-0472">Membrane</keyword>
<dbReference type="InterPro" id="IPR020846">
    <property type="entry name" value="MFS_dom"/>
</dbReference>
<feature type="transmembrane region" description="Helical" evidence="7">
    <location>
        <begin position="429"/>
        <end position="450"/>
    </location>
</feature>
<feature type="transmembrane region" description="Helical" evidence="7">
    <location>
        <begin position="220"/>
        <end position="242"/>
    </location>
</feature>
<dbReference type="PANTHER" id="PTHR23501:SF191">
    <property type="entry name" value="VACUOLAR BASIC AMINO ACID TRANSPORTER 4"/>
    <property type="match status" value="1"/>
</dbReference>
<feature type="transmembrane region" description="Helical" evidence="7">
    <location>
        <begin position="45"/>
        <end position="63"/>
    </location>
</feature>
<dbReference type="Pfam" id="PF07690">
    <property type="entry name" value="MFS_1"/>
    <property type="match status" value="1"/>
</dbReference>
<feature type="transmembrane region" description="Helical" evidence="7">
    <location>
        <begin position="263"/>
        <end position="288"/>
    </location>
</feature>
<organism evidence="9 10">
    <name type="scientific">Paenibacillus nuruki</name>
    <dbReference type="NCBI Taxonomy" id="1886670"/>
    <lineage>
        <taxon>Bacteria</taxon>
        <taxon>Bacillati</taxon>
        <taxon>Bacillota</taxon>
        <taxon>Bacilli</taxon>
        <taxon>Bacillales</taxon>
        <taxon>Paenibacillaceae</taxon>
        <taxon>Paenibacillus</taxon>
    </lineage>
</organism>
<feature type="transmembrane region" description="Helical" evidence="7">
    <location>
        <begin position="328"/>
        <end position="346"/>
    </location>
</feature>
<dbReference type="PROSITE" id="PS50850">
    <property type="entry name" value="MFS"/>
    <property type="match status" value="1"/>
</dbReference>
<dbReference type="Gene3D" id="1.20.1720.10">
    <property type="entry name" value="Multidrug resistance protein D"/>
    <property type="match status" value="1"/>
</dbReference>
<feature type="transmembrane region" description="Helical" evidence="7">
    <location>
        <begin position="352"/>
        <end position="378"/>
    </location>
</feature>
<proteinExistence type="predicted"/>
<evidence type="ECO:0000256" key="4">
    <source>
        <dbReference type="ARBA" id="ARBA00022692"/>
    </source>
</evidence>
<feature type="transmembrane region" description="Helical" evidence="7">
    <location>
        <begin position="161"/>
        <end position="182"/>
    </location>
</feature>
<feature type="transmembrane region" description="Helical" evidence="7">
    <location>
        <begin position="75"/>
        <end position="94"/>
    </location>
</feature>
<feature type="transmembrane region" description="Helical" evidence="7">
    <location>
        <begin position="133"/>
        <end position="155"/>
    </location>
</feature>
<dbReference type="CDD" id="cd17502">
    <property type="entry name" value="MFS_Azr1_MDR_like"/>
    <property type="match status" value="1"/>
</dbReference>
<dbReference type="InterPro" id="IPR011701">
    <property type="entry name" value="MFS"/>
</dbReference>
<evidence type="ECO:0000256" key="3">
    <source>
        <dbReference type="ARBA" id="ARBA00022475"/>
    </source>
</evidence>
<feature type="transmembrane region" description="Helical" evidence="7">
    <location>
        <begin position="194"/>
        <end position="214"/>
    </location>
</feature>
<keyword evidence="3" id="KW-1003">Cell membrane</keyword>
<comment type="caution">
    <text evidence="9">The sequence shown here is derived from an EMBL/GenBank/DDBJ whole genome shotgun (WGS) entry which is preliminary data.</text>
</comment>